<protein>
    <submittedName>
        <fullName evidence="3">Uncharacterized protein</fullName>
    </submittedName>
</protein>
<evidence type="ECO:0000313" key="3">
    <source>
        <dbReference type="EMBL" id="CAF1092102.1"/>
    </source>
</evidence>
<feature type="region of interest" description="Disordered" evidence="1">
    <location>
        <begin position="526"/>
        <end position="560"/>
    </location>
</feature>
<dbReference type="EMBL" id="CAJNOJ010000094">
    <property type="protein sequence ID" value="CAF1092102.1"/>
    <property type="molecule type" value="Genomic_DNA"/>
</dbReference>
<evidence type="ECO:0000313" key="2">
    <source>
        <dbReference type="EMBL" id="CAF1066692.1"/>
    </source>
</evidence>
<reference evidence="3" key="1">
    <citation type="submission" date="2021-02" db="EMBL/GenBank/DDBJ databases">
        <authorList>
            <person name="Nowell W R."/>
        </authorList>
    </citation>
    <scope>NUCLEOTIDE SEQUENCE</scope>
</reference>
<feature type="compositionally biased region" description="Polar residues" evidence="1">
    <location>
        <begin position="549"/>
        <end position="560"/>
    </location>
</feature>
<evidence type="ECO:0000256" key="1">
    <source>
        <dbReference type="SAM" id="MobiDB-lite"/>
    </source>
</evidence>
<gene>
    <name evidence="3" type="ORF">EDS130_LOCUS19535</name>
    <name evidence="2" type="ORF">XAT740_LOCUS16581</name>
</gene>
<evidence type="ECO:0000313" key="4">
    <source>
        <dbReference type="Proteomes" id="UP000663828"/>
    </source>
</evidence>
<evidence type="ECO:0000313" key="5">
    <source>
        <dbReference type="Proteomes" id="UP000663852"/>
    </source>
</evidence>
<sequence>MNEQHQIVMMKHDKELSKADHRLKSKIKSLKMSSNSSAVERARTFFRVFDHKRHHDNEQSSSSSAICQSMATNDAPVLIHGKTSNQDFFLSPIVRKTNISITKSMKVDKVNPRDMIVYRVVHNDQNDERFTLNYFQRKYRQYMKPSLLYPKQYYQNLLSKTNYTYATSFDKRGSSLRTSLPTFGSNSARIHPPRNDTSLCPYRFSNLLYENSTRHSRLNESAFLVPSSTTQLVRPLPSSMVAWNQCVDRLNTEYRSTIEALQQAKEYLEELYVSPSNTISKYASIVARGIDNLSNNESKKSVNVTFCLPPLIKPEKTVIEQSKVESWKPKLVKPIELSTFSTYDDSSDEKSESISTIIKKFNNLSATMEKDANAQKSDPSFLLSKFDSIKKADPVKTKFQEEETSYTIETLYKRANDRNSFTDDEPLIITRENATAEQFDSICDNREQVQTTNTNSQLPSTNTSKFISQIPKRTASTMHGSRLISSTVSSSLSKPSPAPTNNDHETNTSDSAISIRKNYVKSIVRRLNTSASMPSTSLPSKQTGRRVSIQPTTFNTKNNI</sequence>
<name>A0A814NFE9_ADIRI</name>
<dbReference type="EMBL" id="CAJNOR010001060">
    <property type="protein sequence ID" value="CAF1066692.1"/>
    <property type="molecule type" value="Genomic_DNA"/>
</dbReference>
<feature type="region of interest" description="Disordered" evidence="1">
    <location>
        <begin position="472"/>
        <end position="513"/>
    </location>
</feature>
<dbReference type="AlphaFoldDB" id="A0A814NFE9"/>
<keyword evidence="4" id="KW-1185">Reference proteome</keyword>
<feature type="compositionally biased region" description="Polar residues" evidence="1">
    <location>
        <begin position="527"/>
        <end position="542"/>
    </location>
</feature>
<feature type="compositionally biased region" description="Low complexity" evidence="1">
    <location>
        <begin position="481"/>
        <end position="495"/>
    </location>
</feature>
<dbReference type="Proteomes" id="UP000663852">
    <property type="component" value="Unassembled WGS sequence"/>
</dbReference>
<dbReference type="Proteomes" id="UP000663828">
    <property type="component" value="Unassembled WGS sequence"/>
</dbReference>
<dbReference type="OrthoDB" id="10036466at2759"/>
<proteinExistence type="predicted"/>
<accession>A0A814NFE9</accession>
<organism evidence="3 5">
    <name type="scientific">Adineta ricciae</name>
    <name type="common">Rotifer</name>
    <dbReference type="NCBI Taxonomy" id="249248"/>
    <lineage>
        <taxon>Eukaryota</taxon>
        <taxon>Metazoa</taxon>
        <taxon>Spiralia</taxon>
        <taxon>Gnathifera</taxon>
        <taxon>Rotifera</taxon>
        <taxon>Eurotatoria</taxon>
        <taxon>Bdelloidea</taxon>
        <taxon>Adinetida</taxon>
        <taxon>Adinetidae</taxon>
        <taxon>Adineta</taxon>
    </lineage>
</organism>
<comment type="caution">
    <text evidence="3">The sequence shown here is derived from an EMBL/GenBank/DDBJ whole genome shotgun (WGS) entry which is preliminary data.</text>
</comment>